<feature type="domain" description="SLH" evidence="3">
    <location>
        <begin position="58"/>
        <end position="122"/>
    </location>
</feature>
<organism evidence="4 5">
    <name type="scientific">Synechocystis salina LEGE 00031</name>
    <dbReference type="NCBI Taxonomy" id="1828736"/>
    <lineage>
        <taxon>Bacteria</taxon>
        <taxon>Bacillati</taxon>
        <taxon>Cyanobacteriota</taxon>
        <taxon>Cyanophyceae</taxon>
        <taxon>Synechococcales</taxon>
        <taxon>Merismopediaceae</taxon>
        <taxon>Synechocystis</taxon>
    </lineage>
</organism>
<dbReference type="Pfam" id="PF00395">
    <property type="entry name" value="SLH"/>
    <property type="match status" value="1"/>
</dbReference>
<dbReference type="Proteomes" id="UP000658720">
    <property type="component" value="Unassembled WGS sequence"/>
</dbReference>
<dbReference type="PROSITE" id="PS51272">
    <property type="entry name" value="SLH"/>
    <property type="match status" value="1"/>
</dbReference>
<dbReference type="EMBL" id="JADEVV010000011">
    <property type="protein sequence ID" value="MBE9253290.1"/>
    <property type="molecule type" value="Genomic_DNA"/>
</dbReference>
<keyword evidence="2" id="KW-0175">Coiled coil</keyword>
<dbReference type="InterPro" id="IPR001119">
    <property type="entry name" value="SLH_dom"/>
</dbReference>
<gene>
    <name evidence="4" type="ORF">IQ217_05310</name>
</gene>
<dbReference type="InterPro" id="IPR051465">
    <property type="entry name" value="Cell_Envelope_Struct_Comp"/>
</dbReference>
<comment type="caution">
    <text evidence="4">The sequence shown here is derived from an EMBL/GenBank/DDBJ whole genome shotgun (WGS) entry which is preliminary data.</text>
</comment>
<dbReference type="PANTHER" id="PTHR43308">
    <property type="entry name" value="OUTER MEMBRANE PROTEIN ALPHA-RELATED"/>
    <property type="match status" value="1"/>
</dbReference>
<feature type="signal peptide" evidence="1">
    <location>
        <begin position="1"/>
        <end position="30"/>
    </location>
</feature>
<feature type="chain" id="PRO_5044956355" evidence="1">
    <location>
        <begin position="31"/>
        <end position="544"/>
    </location>
</feature>
<dbReference type="NCBIfam" id="NF033921">
    <property type="entry name" value="por_somb"/>
    <property type="match status" value="1"/>
</dbReference>
<dbReference type="Pfam" id="PF04966">
    <property type="entry name" value="OprB"/>
    <property type="match status" value="1"/>
</dbReference>
<evidence type="ECO:0000313" key="5">
    <source>
        <dbReference type="Proteomes" id="UP000658720"/>
    </source>
</evidence>
<evidence type="ECO:0000256" key="1">
    <source>
        <dbReference type="RuleBase" id="RU363072"/>
    </source>
</evidence>
<proteinExistence type="inferred from homology"/>
<feature type="coiled-coil region" evidence="2">
    <location>
        <begin position="123"/>
        <end position="157"/>
    </location>
</feature>
<keyword evidence="1" id="KW-0732">Signal</keyword>
<evidence type="ECO:0000256" key="2">
    <source>
        <dbReference type="SAM" id="Coils"/>
    </source>
</evidence>
<comment type="similarity">
    <text evidence="1">Belongs to the OprB family.</text>
</comment>
<dbReference type="PANTHER" id="PTHR43308:SF1">
    <property type="entry name" value="OUTER MEMBRANE PROTEIN ALPHA"/>
    <property type="match status" value="1"/>
</dbReference>
<evidence type="ECO:0000259" key="3">
    <source>
        <dbReference type="PROSITE" id="PS51272"/>
    </source>
</evidence>
<dbReference type="InterPro" id="IPR047684">
    <property type="entry name" value="Por_som-like"/>
</dbReference>
<evidence type="ECO:0000313" key="4">
    <source>
        <dbReference type="EMBL" id="MBE9253290.1"/>
    </source>
</evidence>
<dbReference type="InterPro" id="IPR007049">
    <property type="entry name" value="Carb-sel_porin_OprB"/>
</dbReference>
<name>A0ABR9VPM4_9SYNC</name>
<keyword evidence="5" id="KW-1185">Reference proteome</keyword>
<reference evidence="4 5" key="1">
    <citation type="submission" date="2020-10" db="EMBL/GenBank/DDBJ databases">
        <authorList>
            <person name="Castelo-Branco R."/>
            <person name="Eusebio N."/>
            <person name="Adriana R."/>
            <person name="Vieira A."/>
            <person name="Brugerolle De Fraissinette N."/>
            <person name="Rezende De Castro R."/>
            <person name="Schneider M.P."/>
            <person name="Vasconcelos V."/>
            <person name="Leao P.N."/>
        </authorList>
    </citation>
    <scope>NUCLEOTIDE SEQUENCE [LARGE SCALE GENOMIC DNA]</scope>
    <source>
        <strain evidence="4 5">LEGE 00031</strain>
    </source>
</reference>
<protein>
    <submittedName>
        <fullName evidence="4">Carbohydrate porin</fullName>
    </submittedName>
</protein>
<accession>A0ABR9VPM4</accession>
<sequence length="544" mass="59070">MRTRMLKKLSLVWGLGALMAIAGGEGEALAEPVDKIERLQFGQSLEDMDSNPMGQITNVSELRDVQPTAWAYEALKSLVERYGCIVGYPDRTFRGDRALSRWEFAAGLNACMNVMERLIQENVAVLREDVDKLKRLAQEFQGELAALGTRIDNLEVRTAYLEDHQFSTTTKLSGQVVTALSGIVSGDKNNGTESITRNTTLGYRTRLELNTSFRGDDDLFIRLSSGNLEDYGPIAGTFQPVLGATEPEDGNLSNSVLYYTFPATENIRLWALGAGGAFDDFTNTINVLDGDGAFGALTAFGTRSPIYFLGEGTGAALQGTWDRLQLSLGYLAPAGNDPSQGEGLFNGSFGTIAQLNYDFSDNLTLALTYGYGYNTLDTSTGSQRSNFRYFTETTFGEAAKTSHNAYGAAFSWQLSDHFVLGGWGGLTKARTLNSIDLVDASIGRGSLDIWNWAVTLAFPDIIKEGNMAGIIVGMQPWVSSSSIVFPDDVASTDIDSSLHLEGFFEWAVNDNLSITPGIVVVPNADYNNANGTLVMGVIRTTFSF</sequence>